<comment type="similarity">
    <text evidence="2">Belongs to the flagellar radial spoke RSP3 family.</text>
</comment>
<accession>A0A836CGH7</accession>
<dbReference type="PANTHER" id="PTHR21648:SF0">
    <property type="entry name" value="RADIAL SPOKE HEAD PROTEIN 3 HOMOLOG"/>
    <property type="match status" value="1"/>
</dbReference>
<dbReference type="EMBL" id="JAFCMP010000168">
    <property type="protein sequence ID" value="KAG5184373.1"/>
    <property type="molecule type" value="Genomic_DNA"/>
</dbReference>
<comment type="caution">
    <text evidence="11">The sequence shown here is derived from an EMBL/GenBank/DDBJ whole genome shotgun (WGS) entry which is preliminary data.</text>
</comment>
<dbReference type="PANTHER" id="PTHR21648">
    <property type="entry name" value="FLAGELLAR RADIAL SPOKE PROTEIN 3"/>
    <property type="match status" value="1"/>
</dbReference>
<keyword evidence="5" id="KW-0282">Flagellum</keyword>
<keyword evidence="7" id="KW-0206">Cytoskeleton</keyword>
<keyword evidence="3" id="KW-0963">Cytoplasm</keyword>
<evidence type="ECO:0000256" key="3">
    <source>
        <dbReference type="ARBA" id="ARBA00022490"/>
    </source>
</evidence>
<evidence type="ECO:0000256" key="9">
    <source>
        <dbReference type="SAM" id="Coils"/>
    </source>
</evidence>
<keyword evidence="8" id="KW-0966">Cell projection</keyword>
<evidence type="ECO:0000313" key="12">
    <source>
        <dbReference type="Proteomes" id="UP000664859"/>
    </source>
</evidence>
<evidence type="ECO:0000256" key="8">
    <source>
        <dbReference type="ARBA" id="ARBA00023273"/>
    </source>
</evidence>
<keyword evidence="9" id="KW-0175">Coiled coil</keyword>
<feature type="region of interest" description="Disordered" evidence="10">
    <location>
        <begin position="298"/>
        <end position="322"/>
    </location>
</feature>
<keyword evidence="6" id="KW-0969">Cilium</keyword>
<evidence type="ECO:0000256" key="2">
    <source>
        <dbReference type="ARBA" id="ARBA00006737"/>
    </source>
</evidence>
<protein>
    <submittedName>
        <fullName evidence="11">Radial spoke 3</fullName>
    </submittedName>
</protein>
<evidence type="ECO:0000256" key="1">
    <source>
        <dbReference type="ARBA" id="ARBA00004611"/>
    </source>
</evidence>
<reference evidence="11" key="1">
    <citation type="submission" date="2021-02" db="EMBL/GenBank/DDBJ databases">
        <title>First Annotated Genome of the Yellow-green Alga Tribonema minus.</title>
        <authorList>
            <person name="Mahan K.M."/>
        </authorList>
    </citation>
    <scope>NUCLEOTIDE SEQUENCE</scope>
    <source>
        <strain evidence="11">UTEX B ZZ1240</strain>
    </source>
</reference>
<evidence type="ECO:0000313" key="11">
    <source>
        <dbReference type="EMBL" id="KAG5184373.1"/>
    </source>
</evidence>
<feature type="coiled-coil region" evidence="9">
    <location>
        <begin position="165"/>
        <end position="196"/>
    </location>
</feature>
<evidence type="ECO:0000256" key="7">
    <source>
        <dbReference type="ARBA" id="ARBA00023212"/>
    </source>
</evidence>
<keyword evidence="4" id="KW-0597">Phosphoprotein</keyword>
<evidence type="ECO:0000256" key="6">
    <source>
        <dbReference type="ARBA" id="ARBA00023069"/>
    </source>
</evidence>
<comment type="subcellular location">
    <subcellularLocation>
        <location evidence="1">Cytoplasm</location>
        <location evidence="1">Cytoskeleton</location>
        <location evidence="1">Flagellum axoneme</location>
    </subcellularLocation>
</comment>
<dbReference type="GO" id="GO:0005929">
    <property type="term" value="C:cilium"/>
    <property type="evidence" value="ECO:0007669"/>
    <property type="project" value="TreeGrafter"/>
</dbReference>
<dbReference type="OrthoDB" id="313308at2759"/>
<evidence type="ECO:0000256" key="10">
    <source>
        <dbReference type="SAM" id="MobiDB-lite"/>
    </source>
</evidence>
<evidence type="ECO:0000256" key="4">
    <source>
        <dbReference type="ARBA" id="ARBA00022553"/>
    </source>
</evidence>
<dbReference type="InterPro" id="IPR009290">
    <property type="entry name" value="Radial_spoke_3"/>
</dbReference>
<dbReference type="AlphaFoldDB" id="A0A836CGH7"/>
<feature type="compositionally biased region" description="Gly residues" evidence="10">
    <location>
        <begin position="311"/>
        <end position="322"/>
    </location>
</feature>
<sequence length="322" mass="35132">MFDRRVVRGNTYSAQVITMGARREAERLRADQERRMKAEALRRRLEAQARMRPGTPPPASGRTHMDMQTDEFLEELRDRPVEADADTQTDALRDRPASPLFVRAKTGTDAETQVEVGELFDFDAEVEPLLEVLVGKTLELSMLELLEEEELEAVRRRQRAFAAARDAELAEVQRLEAEARRRTAEKQRRLKQAQESRRAREAAAAKVAARSFARTYLSSLNADVFGGLEAEGHFYDPLRREVAEAFMPWLADAGAADAQRAAALRALAERRAAEAAAARAAAEAEAARAAAEAAAAAATAAAAAEEEGGEGGDGGEGGVDED</sequence>
<gene>
    <name evidence="11" type="ORF">JKP88DRAFT_257515</name>
</gene>
<keyword evidence="12" id="KW-1185">Reference proteome</keyword>
<organism evidence="11 12">
    <name type="scientific">Tribonema minus</name>
    <dbReference type="NCBI Taxonomy" id="303371"/>
    <lineage>
        <taxon>Eukaryota</taxon>
        <taxon>Sar</taxon>
        <taxon>Stramenopiles</taxon>
        <taxon>Ochrophyta</taxon>
        <taxon>PX clade</taxon>
        <taxon>Xanthophyceae</taxon>
        <taxon>Tribonematales</taxon>
        <taxon>Tribonemataceae</taxon>
        <taxon>Tribonema</taxon>
    </lineage>
</organism>
<dbReference type="Pfam" id="PF06098">
    <property type="entry name" value="Radial_spoke_3"/>
    <property type="match status" value="1"/>
</dbReference>
<evidence type="ECO:0000256" key="5">
    <source>
        <dbReference type="ARBA" id="ARBA00022846"/>
    </source>
</evidence>
<name>A0A836CGH7_9STRA</name>
<proteinExistence type="inferred from homology"/>
<dbReference type="Proteomes" id="UP000664859">
    <property type="component" value="Unassembled WGS sequence"/>
</dbReference>